<accession>A0A7L1NSY0</accession>
<feature type="transmembrane region" description="Helical" evidence="2">
    <location>
        <begin position="33"/>
        <end position="53"/>
    </location>
</feature>
<protein>
    <submittedName>
        <fullName evidence="3">BSND protein</fullName>
    </submittedName>
</protein>
<keyword evidence="2" id="KW-0472">Membrane</keyword>
<feature type="region of interest" description="Disordered" evidence="1">
    <location>
        <begin position="196"/>
        <end position="245"/>
    </location>
</feature>
<dbReference type="PANTHER" id="PTHR28399:SF1">
    <property type="entry name" value="BARTTIN"/>
    <property type="match status" value="1"/>
</dbReference>
<feature type="transmembrane region" description="Helical" evidence="2">
    <location>
        <begin position="6"/>
        <end position="26"/>
    </location>
</feature>
<feature type="compositionally biased region" description="Low complexity" evidence="1">
    <location>
        <begin position="175"/>
        <end position="184"/>
    </location>
</feature>
<dbReference type="AlphaFoldDB" id="A0A7L1NSY0"/>
<dbReference type="GO" id="GO:0006821">
    <property type="term" value="P:chloride transport"/>
    <property type="evidence" value="ECO:0007669"/>
    <property type="project" value="InterPro"/>
</dbReference>
<evidence type="ECO:0000313" key="3">
    <source>
        <dbReference type="EMBL" id="NXO02044.1"/>
    </source>
</evidence>
<feature type="region of interest" description="Disordered" evidence="1">
    <location>
        <begin position="156"/>
        <end position="184"/>
    </location>
</feature>
<name>A0A7L1NSY0_RHICY</name>
<dbReference type="Pfam" id="PF15462">
    <property type="entry name" value="Barttin"/>
    <property type="match status" value="1"/>
</dbReference>
<keyword evidence="2" id="KW-1133">Transmembrane helix</keyword>
<keyword evidence="4" id="KW-1185">Reference proteome</keyword>
<dbReference type="PANTHER" id="PTHR28399">
    <property type="entry name" value="BARTTIN"/>
    <property type="match status" value="1"/>
</dbReference>
<gene>
    <name evidence="3" type="primary">Bsnd</name>
    <name evidence="3" type="ORF">RHICYA_R00587</name>
</gene>
<dbReference type="GO" id="GO:0017081">
    <property type="term" value="F:chloride channel regulator activity"/>
    <property type="evidence" value="ECO:0007669"/>
    <property type="project" value="TreeGrafter"/>
</dbReference>
<feature type="non-terminal residue" evidence="3">
    <location>
        <position position="1"/>
    </location>
</feature>
<feature type="compositionally biased region" description="Basic and acidic residues" evidence="1">
    <location>
        <begin position="156"/>
        <end position="172"/>
    </location>
</feature>
<dbReference type="GO" id="GO:0016323">
    <property type="term" value="C:basolateral plasma membrane"/>
    <property type="evidence" value="ECO:0007669"/>
    <property type="project" value="TreeGrafter"/>
</dbReference>
<evidence type="ECO:0000313" key="4">
    <source>
        <dbReference type="Proteomes" id="UP000565785"/>
    </source>
</evidence>
<feature type="non-terminal residue" evidence="3">
    <location>
        <position position="270"/>
    </location>
</feature>
<reference evidence="3 4" key="1">
    <citation type="submission" date="2019-09" db="EMBL/GenBank/DDBJ databases">
        <title>Bird 10,000 Genomes (B10K) Project - Family phase.</title>
        <authorList>
            <person name="Zhang G."/>
        </authorList>
    </citation>
    <scope>NUCLEOTIDE SEQUENCE [LARGE SCALE GENOMIC DNA]</scope>
    <source>
        <strain evidence="3">B10K-DU-002-35</strain>
        <tissue evidence="3">Muscle</tissue>
    </source>
</reference>
<organism evidence="3 4">
    <name type="scientific">Rhinopomastus cyanomelas</name>
    <name type="common">Common scimitarbill</name>
    <dbReference type="NCBI Taxonomy" id="113115"/>
    <lineage>
        <taxon>Eukaryota</taxon>
        <taxon>Metazoa</taxon>
        <taxon>Chordata</taxon>
        <taxon>Craniata</taxon>
        <taxon>Vertebrata</taxon>
        <taxon>Euteleostomi</taxon>
        <taxon>Archelosauria</taxon>
        <taxon>Archosauria</taxon>
        <taxon>Dinosauria</taxon>
        <taxon>Saurischia</taxon>
        <taxon>Theropoda</taxon>
        <taxon>Coelurosauria</taxon>
        <taxon>Aves</taxon>
        <taxon>Neognathae</taxon>
        <taxon>Neoaves</taxon>
        <taxon>Telluraves</taxon>
        <taxon>Coraciimorphae</taxon>
        <taxon>Bucerotiformes</taxon>
        <taxon>Rhinopomastidae</taxon>
        <taxon>Rhinopomastus</taxon>
    </lineage>
</organism>
<evidence type="ECO:0000256" key="1">
    <source>
        <dbReference type="SAM" id="MobiDB-lite"/>
    </source>
</evidence>
<dbReference type="EMBL" id="VXBP01008287">
    <property type="protein sequence ID" value="NXO02044.1"/>
    <property type="molecule type" value="Genomic_DNA"/>
</dbReference>
<evidence type="ECO:0000256" key="2">
    <source>
        <dbReference type="SAM" id="Phobius"/>
    </source>
</evidence>
<feature type="region of interest" description="Disordered" evidence="1">
    <location>
        <begin position="77"/>
        <end position="106"/>
    </location>
</feature>
<dbReference type="Proteomes" id="UP000565785">
    <property type="component" value="Unassembled WGS sequence"/>
</dbReference>
<sequence length="270" mass="28686">MAEEKTFRYGFIMLGFFLVMTGMFIMSVEKPHIYITFCALGVLLIAVGITWSMCQCYPKVTLIPVDPEAERFLNHKPTVLPDRDMGPCSTPGSSPSLQAPCPEQEDTSAYEKSLPSYEQIQRQAVGLALLPATAQPRPHGCGQPALQATAEVHRELGAAGDPPREPALRTEAAEGSGPPQLASGAAPLASLLEDMDTPSLEGSVPGSPVLQGQLPPSTTTSGCAPASSLVQGRHPISSRKGAGVEDNLYYGFQEGSDALLEDSESLFEPE</sequence>
<keyword evidence="2" id="KW-0812">Transmembrane</keyword>
<comment type="caution">
    <text evidence="3">The sequence shown here is derived from an EMBL/GenBank/DDBJ whole genome shotgun (WGS) entry which is preliminary data.</text>
</comment>
<dbReference type="OrthoDB" id="9944479at2759"/>
<dbReference type="InterPro" id="IPR029181">
    <property type="entry name" value="Barttin"/>
</dbReference>
<proteinExistence type="predicted"/>